<dbReference type="AlphaFoldDB" id="A0A0X1U6S3"/>
<dbReference type="OrthoDB" id="2690199at2"/>
<dbReference type="GO" id="GO:0004190">
    <property type="term" value="F:aspartic-type endopeptidase activity"/>
    <property type="evidence" value="ECO:0007669"/>
    <property type="project" value="InterPro"/>
</dbReference>
<reference evidence="3" key="4">
    <citation type="submission" date="2016-11" db="EMBL/GenBank/DDBJ databases">
        <authorList>
            <person name="Varghese N."/>
            <person name="Submissions S."/>
        </authorList>
    </citation>
    <scope>NUCLEOTIDE SEQUENCE</scope>
    <source>
        <strain evidence="3">DSM 1682</strain>
    </source>
</reference>
<dbReference type="Proteomes" id="UP000068026">
    <property type="component" value="Chromosome"/>
</dbReference>
<evidence type="ECO:0000313" key="3">
    <source>
        <dbReference type="EMBL" id="SHE91308.1"/>
    </source>
</evidence>
<feature type="transmembrane region" description="Helical" evidence="1">
    <location>
        <begin position="6"/>
        <end position="26"/>
    </location>
</feature>
<sequence>MEASVYIDVVFFWEWIMDLFLLYAAGRISGFRAKKWRLFVGAFLSALCHCLLLIFLFPNNGGIFLSFALLILGLGVAYFPKSPKNFIRLFLTALFASFLLGGGLNVLFTVTQAQKALGSGLILRQRFFPWQYLIWGIAVSYILLKIGGNWIETHIRRRRDFCTVYIRKNSKWVEGRVLIDTGNGLKRDGKGVIVMELGVVLPLFSAEEGEKLICGERENLEPMHYTSLGNPEGALWGFLAEECRICFGEKTISYHRLYIGISFDFFKGGYEGLIPPCLLEEDDL</sequence>
<keyword evidence="1" id="KW-0812">Transmembrane</keyword>
<dbReference type="Proteomes" id="UP000184204">
    <property type="component" value="Unassembled WGS sequence"/>
</dbReference>
<evidence type="ECO:0000313" key="5">
    <source>
        <dbReference type="Proteomes" id="UP000184204"/>
    </source>
</evidence>
<evidence type="ECO:0000313" key="4">
    <source>
        <dbReference type="Proteomes" id="UP000068026"/>
    </source>
</evidence>
<reference evidence="5" key="3">
    <citation type="submission" date="2016-11" db="EMBL/GenBank/DDBJ databases">
        <authorList>
            <person name="Jaros S."/>
            <person name="Januszkiewicz K."/>
            <person name="Wedrychowicz H."/>
        </authorList>
    </citation>
    <scope>NUCLEOTIDE SEQUENCE [LARGE SCALE GENOMIC DNA]</scope>
    <source>
        <strain evidence="5">DSM 1682</strain>
    </source>
</reference>
<dbReference type="EMBL" id="FQUA01000010">
    <property type="protein sequence ID" value="SHE91308.1"/>
    <property type="molecule type" value="Genomic_DNA"/>
</dbReference>
<dbReference type="RefSeq" id="WP_066048605.1">
    <property type="nucleotide sequence ID" value="NZ_CP014223.1"/>
</dbReference>
<keyword evidence="4" id="KW-1185">Reference proteome</keyword>
<evidence type="ECO:0000256" key="1">
    <source>
        <dbReference type="SAM" id="Phobius"/>
    </source>
</evidence>
<name>A0A0X1U6S3_ANAPI</name>
<dbReference type="InterPro" id="IPR005081">
    <property type="entry name" value="SpoIIGA"/>
</dbReference>
<dbReference type="Pfam" id="PF03419">
    <property type="entry name" value="Peptidase_U4"/>
    <property type="match status" value="1"/>
</dbReference>
<accession>A0A0X1U6S3</accession>
<keyword evidence="1" id="KW-1133">Transmembrane helix</keyword>
<dbReference type="KEGG" id="cpro:CPRO_10390"/>
<dbReference type="GO" id="GO:0030436">
    <property type="term" value="P:asexual sporulation"/>
    <property type="evidence" value="ECO:0007669"/>
    <property type="project" value="InterPro"/>
</dbReference>
<keyword evidence="1" id="KW-0472">Membrane</keyword>
<organism evidence="3 5">
    <name type="scientific">Anaerotignum propionicum DSM 1682</name>
    <dbReference type="NCBI Taxonomy" id="991789"/>
    <lineage>
        <taxon>Bacteria</taxon>
        <taxon>Bacillati</taxon>
        <taxon>Bacillota</taxon>
        <taxon>Clostridia</taxon>
        <taxon>Lachnospirales</taxon>
        <taxon>Anaerotignaceae</taxon>
        <taxon>Anaerotignum</taxon>
    </lineage>
</organism>
<feature type="transmembrane region" description="Helical" evidence="1">
    <location>
        <begin position="63"/>
        <end position="79"/>
    </location>
</feature>
<feature type="transmembrane region" description="Helical" evidence="1">
    <location>
        <begin position="86"/>
        <end position="110"/>
    </location>
</feature>
<reference evidence="4" key="2">
    <citation type="submission" date="2016-01" db="EMBL/GenBank/DDBJ databases">
        <authorList>
            <person name="Poehlein A."/>
            <person name="Schlien K."/>
            <person name="Gottschalk G."/>
            <person name="Buckel W."/>
            <person name="Daniel R."/>
        </authorList>
    </citation>
    <scope>NUCLEOTIDE SEQUENCE [LARGE SCALE GENOMIC DNA]</scope>
    <source>
        <strain evidence="4">X2</strain>
    </source>
</reference>
<proteinExistence type="predicted"/>
<evidence type="ECO:0000313" key="2">
    <source>
        <dbReference type="EMBL" id="AMJ40634.1"/>
    </source>
</evidence>
<dbReference type="EMBL" id="CP014223">
    <property type="protein sequence ID" value="AMJ40634.1"/>
    <property type="molecule type" value="Genomic_DNA"/>
</dbReference>
<gene>
    <name evidence="2" type="ORF">CPRO_10390</name>
    <name evidence="3" type="ORF">SAMN02745151_02190</name>
</gene>
<feature type="transmembrane region" description="Helical" evidence="1">
    <location>
        <begin position="130"/>
        <end position="151"/>
    </location>
</feature>
<dbReference type="GO" id="GO:0006508">
    <property type="term" value="P:proteolysis"/>
    <property type="evidence" value="ECO:0007669"/>
    <property type="project" value="InterPro"/>
</dbReference>
<feature type="transmembrane region" description="Helical" evidence="1">
    <location>
        <begin position="38"/>
        <end position="57"/>
    </location>
</feature>
<protein>
    <submittedName>
        <fullName evidence="3">Sigma-E processing peptidase SpoIIGA</fullName>
    </submittedName>
    <submittedName>
        <fullName evidence="2">Sporulation factor SpoIIGA</fullName>
    </submittedName>
</protein>
<reference evidence="2 4" key="1">
    <citation type="journal article" date="2016" name="Genome Announc.">
        <title>Complete Genome Sequence of the Amino Acid-Fermenting Clostridium propionicum X2 (DSM 1682).</title>
        <authorList>
            <person name="Poehlein A."/>
            <person name="Schlien K."/>
            <person name="Chowdhury N.P."/>
            <person name="Gottschalk G."/>
            <person name="Buckel W."/>
            <person name="Daniel R."/>
        </authorList>
    </citation>
    <scope>NUCLEOTIDE SEQUENCE [LARGE SCALE GENOMIC DNA]</scope>
    <source>
        <strain evidence="2 4">X2</strain>
    </source>
</reference>